<feature type="domain" description="PAS" evidence="2">
    <location>
        <begin position="140"/>
        <end position="204"/>
    </location>
</feature>
<dbReference type="SUPFAM" id="SSF55781">
    <property type="entry name" value="GAF domain-like"/>
    <property type="match status" value="1"/>
</dbReference>
<dbReference type="Pfam" id="PF00989">
    <property type="entry name" value="PAS"/>
    <property type="match status" value="1"/>
</dbReference>
<dbReference type="AlphaFoldDB" id="Q0F301"/>
<dbReference type="CDD" id="cd00077">
    <property type="entry name" value="HDc"/>
    <property type="match status" value="1"/>
</dbReference>
<name>Q0F301_9PROT</name>
<evidence type="ECO:0000259" key="4">
    <source>
        <dbReference type="PROSITE" id="PS51832"/>
    </source>
</evidence>
<dbReference type="InterPro" id="IPR000700">
    <property type="entry name" value="PAS-assoc_C"/>
</dbReference>
<dbReference type="InterPro" id="IPR003018">
    <property type="entry name" value="GAF"/>
</dbReference>
<dbReference type="eggNOG" id="COG3829">
    <property type="taxonomic scope" value="Bacteria"/>
</dbReference>
<feature type="domain" description="PAS" evidence="2">
    <location>
        <begin position="270"/>
        <end position="321"/>
    </location>
</feature>
<evidence type="ECO:0000259" key="2">
    <source>
        <dbReference type="PROSITE" id="PS50112"/>
    </source>
</evidence>
<feature type="domain" description="PAC" evidence="3">
    <location>
        <begin position="598"/>
        <end position="651"/>
    </location>
</feature>
<dbReference type="PROSITE" id="PS50113">
    <property type="entry name" value="PAC"/>
    <property type="match status" value="4"/>
</dbReference>
<keyword evidence="1" id="KW-0175">Coiled coil</keyword>
<feature type="domain" description="PAC" evidence="3">
    <location>
        <begin position="469"/>
        <end position="521"/>
    </location>
</feature>
<reference evidence="5 6" key="1">
    <citation type="submission" date="2006-09" db="EMBL/GenBank/DDBJ databases">
        <authorList>
            <person name="Emerson D."/>
            <person name="Ferriera S."/>
            <person name="Johnson J."/>
            <person name="Kravitz S."/>
            <person name="Halpern A."/>
            <person name="Remington K."/>
            <person name="Beeson K."/>
            <person name="Tran B."/>
            <person name="Rogers Y.-H."/>
            <person name="Friedman R."/>
            <person name="Venter J.C."/>
        </authorList>
    </citation>
    <scope>NUCLEOTIDE SEQUENCE [LARGE SCALE GENOMIC DNA]</scope>
    <source>
        <strain evidence="5 6">PV-1</strain>
    </source>
</reference>
<dbReference type="SMART" id="SM00086">
    <property type="entry name" value="PAC"/>
    <property type="match status" value="5"/>
</dbReference>
<dbReference type="HOGENOM" id="CLU_293158_0_0_0"/>
<dbReference type="OrthoDB" id="5288086at2"/>
<evidence type="ECO:0000313" key="5">
    <source>
        <dbReference type="EMBL" id="EAU56140.1"/>
    </source>
</evidence>
<dbReference type="GO" id="GO:0008081">
    <property type="term" value="F:phosphoric diester hydrolase activity"/>
    <property type="evidence" value="ECO:0007669"/>
    <property type="project" value="UniProtKB-ARBA"/>
</dbReference>
<dbReference type="PANTHER" id="PTHR43155:SF2">
    <property type="entry name" value="CYCLIC DI-GMP PHOSPHODIESTERASE PA4108"/>
    <property type="match status" value="1"/>
</dbReference>
<feature type="domain" description="PAC" evidence="3">
    <location>
        <begin position="344"/>
        <end position="394"/>
    </location>
</feature>
<feature type="domain" description="PAC" evidence="3">
    <location>
        <begin position="214"/>
        <end position="266"/>
    </location>
</feature>
<comment type="caution">
    <text evidence="5">The sequence shown here is derived from an EMBL/GenBank/DDBJ whole genome shotgun (WGS) entry which is preliminary data.</text>
</comment>
<dbReference type="STRING" id="314344.AL013_04895"/>
<dbReference type="eggNOG" id="COG2203">
    <property type="taxonomic scope" value="Bacteria"/>
</dbReference>
<feature type="domain" description="PAS" evidence="2">
    <location>
        <begin position="22"/>
        <end position="96"/>
    </location>
</feature>
<dbReference type="CDD" id="cd00130">
    <property type="entry name" value="PAS"/>
    <property type="match status" value="5"/>
</dbReference>
<dbReference type="Pfam" id="PF08448">
    <property type="entry name" value="PAS_4"/>
    <property type="match status" value="1"/>
</dbReference>
<proteinExistence type="predicted"/>
<evidence type="ECO:0000259" key="3">
    <source>
        <dbReference type="PROSITE" id="PS50113"/>
    </source>
</evidence>
<evidence type="ECO:0000313" key="6">
    <source>
        <dbReference type="Proteomes" id="UP000005297"/>
    </source>
</evidence>
<feature type="domain" description="HD-GYP" evidence="4">
    <location>
        <begin position="838"/>
        <end position="1033"/>
    </location>
</feature>
<dbReference type="SMART" id="SM00471">
    <property type="entry name" value="HDc"/>
    <property type="match status" value="1"/>
</dbReference>
<dbReference type="PROSITE" id="PS50112">
    <property type="entry name" value="PAS"/>
    <property type="match status" value="5"/>
</dbReference>
<dbReference type="Pfam" id="PF13487">
    <property type="entry name" value="HD_5"/>
    <property type="match status" value="1"/>
</dbReference>
<dbReference type="InterPro" id="IPR013655">
    <property type="entry name" value="PAS_fold_3"/>
</dbReference>
<dbReference type="PANTHER" id="PTHR43155">
    <property type="entry name" value="CYCLIC DI-GMP PHOSPHODIESTERASE PA4108-RELATED"/>
    <property type="match status" value="1"/>
</dbReference>
<dbReference type="InterPro" id="IPR013656">
    <property type="entry name" value="PAS_4"/>
</dbReference>
<dbReference type="InterPro" id="IPR000014">
    <property type="entry name" value="PAS"/>
</dbReference>
<dbReference type="SUPFAM" id="SSF55785">
    <property type="entry name" value="PYP-like sensor domain (PAS domain)"/>
    <property type="match status" value="5"/>
</dbReference>
<dbReference type="RefSeq" id="WP_009851284.1">
    <property type="nucleotide sequence ID" value="NZ_DS022295.1"/>
</dbReference>
<feature type="domain" description="PAS" evidence="2">
    <location>
        <begin position="522"/>
        <end position="594"/>
    </location>
</feature>
<accession>Q0F301</accession>
<evidence type="ECO:0000256" key="1">
    <source>
        <dbReference type="SAM" id="Coils"/>
    </source>
</evidence>
<dbReference type="Gene3D" id="1.10.3210.10">
    <property type="entry name" value="Hypothetical protein af1432"/>
    <property type="match status" value="1"/>
</dbReference>
<dbReference type="InterPro" id="IPR029016">
    <property type="entry name" value="GAF-like_dom_sf"/>
</dbReference>
<dbReference type="InterPro" id="IPR001610">
    <property type="entry name" value="PAC"/>
</dbReference>
<gene>
    <name evidence="5" type="ORF">SPV1_04948</name>
</gene>
<dbReference type="Pfam" id="PF08447">
    <property type="entry name" value="PAS_3"/>
    <property type="match status" value="1"/>
</dbReference>
<dbReference type="InterPro" id="IPR035965">
    <property type="entry name" value="PAS-like_dom_sf"/>
</dbReference>
<feature type="domain" description="PAS" evidence="2">
    <location>
        <begin position="395"/>
        <end position="466"/>
    </location>
</feature>
<dbReference type="eggNOG" id="COG2206">
    <property type="taxonomic scope" value="Bacteria"/>
</dbReference>
<organism evidence="5 6">
    <name type="scientific">Mariprofundus ferrooxydans PV-1</name>
    <dbReference type="NCBI Taxonomy" id="314345"/>
    <lineage>
        <taxon>Bacteria</taxon>
        <taxon>Pseudomonadati</taxon>
        <taxon>Pseudomonadota</taxon>
        <taxon>Candidatius Mariprofundia</taxon>
        <taxon>Mariprofundales</taxon>
        <taxon>Mariprofundaceae</taxon>
        <taxon>Mariprofundus</taxon>
    </lineage>
</organism>
<dbReference type="SUPFAM" id="SSF109604">
    <property type="entry name" value="HD-domain/PDEase-like"/>
    <property type="match status" value="1"/>
</dbReference>
<dbReference type="PROSITE" id="PS51832">
    <property type="entry name" value="HD_GYP"/>
    <property type="match status" value="1"/>
</dbReference>
<dbReference type="InterPro" id="IPR037522">
    <property type="entry name" value="HD_GYP_dom"/>
</dbReference>
<keyword evidence="6" id="KW-1185">Reference proteome</keyword>
<dbReference type="Pfam" id="PF13426">
    <property type="entry name" value="PAS_9"/>
    <property type="match status" value="2"/>
</dbReference>
<protein>
    <submittedName>
        <fullName evidence="5">Sensory box protein</fullName>
    </submittedName>
</protein>
<dbReference type="Proteomes" id="UP000005297">
    <property type="component" value="Unassembled WGS sequence"/>
</dbReference>
<dbReference type="NCBIfam" id="TIGR00229">
    <property type="entry name" value="sensory_box"/>
    <property type="match status" value="5"/>
</dbReference>
<feature type="coiled-coil region" evidence="1">
    <location>
        <begin position="9"/>
        <end position="36"/>
    </location>
</feature>
<dbReference type="SMART" id="SM00091">
    <property type="entry name" value="PAS"/>
    <property type="match status" value="5"/>
</dbReference>
<dbReference type="EMBL" id="AATS01000001">
    <property type="protein sequence ID" value="EAU56140.1"/>
    <property type="molecule type" value="Genomic_DNA"/>
</dbReference>
<sequence length="1037" mass="116054">MPNQPNPTVEQLVAENETLRARLDEAEETLRAMGDGAVSLSGDGTILYSNARFAEMAGISFKKIVGMSFHGMIAEQDRKRFTTMLAGGMKKAVHGELALQACDDTWIPVHLSIFPLSDSGGKAISVVVTDLTEVAAATAVRLRLALIVESSDDAIISVTLDGVVESWNRAAEMLYGYTAREAIGQPIESLIVPPEHFDEVKAELAAIRLGKPTRYTDTVRLHKNGTPVEVSVKASPMLDNTGKVVGASVNARDISARKRAEEERDRAMSQLQQFRDLLDDSNDSVFVVDSVTARIVDINKRACTSLGYPRDELLRMSVMEFGARMTDFAAWSDHVQRVKKTGTTLLEDEFRRKDGSNFPVEISVKHISLEGNDYIVAIARDITERQLAEQSLKRERDFNKRLVDVAPVIILTLDPQGRIVSFNRYMENLSGYSLSEVERKEWFDLFLPESIREPTRELFLRAIHDTETHGNITPLLTKDGEEKTIEWYDKTLKDVTGQTMGLIAIGLDVTDRIKDREALKESEQRFQLAMEGANDGLWDWNLLTDEVYYSPRWFSMLGYEADAFPPVLDTWSRLVYPDDKERALQRVQDYLEGRADDVEMEIRMKHRDGHDVIVLSRAIKVNRELDGKPVRLVGTHVDITQRKQAEESLRHLNRALKTLSSVNHTLVHAQDEEQLWQGVCRAAVEEGGYLLAWIGYAEENETKSVRVMASHAVKPGYTNGIRISWADVPEGRGPTGMAIRTGKSRYIQDIGHDPAMAPWQENALAYGYKACIALPLFENGKPFGVLTIYAAEPNAFNNKEVALLEEMAGDLGYGIHMLRTGIERDLSRVEQQHTLEQLSEGLEATVQAVATTVEMRDPYTAGHQRRVAILAVDIAREMGLPEEMIKGIHLAGTIHDLGKIRIPAEVLSKPGRLSDIEYQIIREHPQSGYDIMKGVKFPWPIADIIRQHHERLDGSGYPQGLRGEQILLEAKIMAVADVVEAMSSHRPYRAGLGIDVALAEIEGNRGKTYEAKVVDACLKLFREKHYMLEGQPGPTPE</sequence>
<dbReference type="InParanoid" id="Q0F301"/>
<dbReference type="GO" id="GO:0006355">
    <property type="term" value="P:regulation of DNA-templated transcription"/>
    <property type="evidence" value="ECO:0007669"/>
    <property type="project" value="InterPro"/>
</dbReference>
<dbReference type="InterPro" id="IPR013767">
    <property type="entry name" value="PAS_fold"/>
</dbReference>
<dbReference type="Gene3D" id="3.30.450.40">
    <property type="match status" value="1"/>
</dbReference>
<dbReference type="Pfam" id="PF13185">
    <property type="entry name" value="GAF_2"/>
    <property type="match status" value="1"/>
</dbReference>
<dbReference type="InterPro" id="IPR003607">
    <property type="entry name" value="HD/PDEase_dom"/>
</dbReference>
<dbReference type="Gene3D" id="3.30.450.20">
    <property type="entry name" value="PAS domain"/>
    <property type="match status" value="5"/>
</dbReference>